<keyword evidence="1" id="KW-0472">Membrane</keyword>
<keyword evidence="1" id="KW-0812">Transmembrane</keyword>
<comment type="caution">
    <text evidence="3">The sequence shown here is derived from an EMBL/GenBank/DDBJ whole genome shotgun (WGS) entry which is preliminary data.</text>
</comment>
<evidence type="ECO:0000313" key="3">
    <source>
        <dbReference type="EMBL" id="HAR51734.1"/>
    </source>
</evidence>
<sequence length="300" mass="32031">MEFWILLAIAAAAFQTLRFMVQKRLSMGALSAGGATWARFVYAAPFALVLAASYAVMIGWRPAGMGPLFWAYALTGGLAQILATWCVVALFARRNFAVGITFKKTEVIQTALVGFIVLGDRISLWALAAILLGLIGVLVLSDGVATGGRGWRRFANRSAALGLTSGAFFAISAVGYRGATLEIGSDDALMRAAMTLAMVTSAQTLGLGAWLGWREPGEIARVWRARRQAVWMGVMGLGGSLCWFTAFTLQNAAMVFAVGQVEVIFSMLVSVAVFRERITGREMLGIALLTTSILALVVFG</sequence>
<feature type="transmembrane region" description="Helical" evidence="1">
    <location>
        <begin position="158"/>
        <end position="176"/>
    </location>
</feature>
<feature type="transmembrane region" description="Helical" evidence="1">
    <location>
        <begin position="188"/>
        <end position="213"/>
    </location>
</feature>
<evidence type="ECO:0000256" key="1">
    <source>
        <dbReference type="SAM" id="Phobius"/>
    </source>
</evidence>
<feature type="transmembrane region" description="Helical" evidence="1">
    <location>
        <begin position="229"/>
        <end position="246"/>
    </location>
</feature>
<dbReference type="AlphaFoldDB" id="A0A348WB22"/>
<reference evidence="3 4" key="1">
    <citation type="journal article" date="2018" name="Nat. Biotechnol.">
        <title>A standardized bacterial taxonomy based on genome phylogeny substantially revises the tree of life.</title>
        <authorList>
            <person name="Parks D.H."/>
            <person name="Chuvochina M."/>
            <person name="Waite D.W."/>
            <person name="Rinke C."/>
            <person name="Skarshewski A."/>
            <person name="Chaumeil P.A."/>
            <person name="Hugenholtz P."/>
        </authorList>
    </citation>
    <scope>NUCLEOTIDE SEQUENCE [LARGE SCALE GENOMIC DNA]</scope>
    <source>
        <strain evidence="3">UBA9169</strain>
    </source>
</reference>
<evidence type="ECO:0000259" key="2">
    <source>
        <dbReference type="Pfam" id="PF00892"/>
    </source>
</evidence>
<feature type="transmembrane region" description="Helical" evidence="1">
    <location>
        <begin position="252"/>
        <end position="274"/>
    </location>
</feature>
<dbReference type="EMBL" id="DMVW01000078">
    <property type="protein sequence ID" value="HAR51734.1"/>
    <property type="molecule type" value="Genomic_DNA"/>
</dbReference>
<dbReference type="Proteomes" id="UP000264719">
    <property type="component" value="Unassembled WGS sequence"/>
</dbReference>
<dbReference type="Pfam" id="PF00892">
    <property type="entry name" value="EamA"/>
    <property type="match status" value="1"/>
</dbReference>
<feature type="domain" description="EamA" evidence="2">
    <location>
        <begin position="160"/>
        <end position="297"/>
    </location>
</feature>
<keyword evidence="1" id="KW-1133">Transmembrane helix</keyword>
<proteinExistence type="predicted"/>
<accession>A0A348WB22</accession>
<dbReference type="SUPFAM" id="SSF103481">
    <property type="entry name" value="Multidrug resistance efflux transporter EmrE"/>
    <property type="match status" value="2"/>
</dbReference>
<dbReference type="RefSeq" id="WP_339854676.1">
    <property type="nucleotide sequence ID" value="NZ_CAXAXR010000012.1"/>
</dbReference>
<dbReference type="InterPro" id="IPR000620">
    <property type="entry name" value="EamA_dom"/>
</dbReference>
<name>A0A348WB22_9RHOB</name>
<protein>
    <recommendedName>
        <fullName evidence="2">EamA domain-containing protein</fullName>
    </recommendedName>
</protein>
<feature type="transmembrane region" description="Helical" evidence="1">
    <location>
        <begin position="69"/>
        <end position="92"/>
    </location>
</feature>
<feature type="transmembrane region" description="Helical" evidence="1">
    <location>
        <begin position="37"/>
        <end position="57"/>
    </location>
</feature>
<dbReference type="GO" id="GO:0016020">
    <property type="term" value="C:membrane"/>
    <property type="evidence" value="ECO:0007669"/>
    <property type="project" value="InterPro"/>
</dbReference>
<organism evidence="3 4">
    <name type="scientific">Roseovarius nubinhibens</name>
    <dbReference type="NCBI Taxonomy" id="314263"/>
    <lineage>
        <taxon>Bacteria</taxon>
        <taxon>Pseudomonadati</taxon>
        <taxon>Pseudomonadota</taxon>
        <taxon>Alphaproteobacteria</taxon>
        <taxon>Rhodobacterales</taxon>
        <taxon>Roseobacteraceae</taxon>
        <taxon>Roseovarius</taxon>
    </lineage>
</organism>
<feature type="transmembrane region" description="Helical" evidence="1">
    <location>
        <begin position="122"/>
        <end position="146"/>
    </location>
</feature>
<gene>
    <name evidence="3" type="ORF">DCS45_07640</name>
</gene>
<dbReference type="InterPro" id="IPR037185">
    <property type="entry name" value="EmrE-like"/>
</dbReference>
<evidence type="ECO:0000313" key="4">
    <source>
        <dbReference type="Proteomes" id="UP000264719"/>
    </source>
</evidence>